<organism evidence="3 4">
    <name type="scientific">Tilletia horrida</name>
    <dbReference type="NCBI Taxonomy" id="155126"/>
    <lineage>
        <taxon>Eukaryota</taxon>
        <taxon>Fungi</taxon>
        <taxon>Dikarya</taxon>
        <taxon>Basidiomycota</taxon>
        <taxon>Ustilaginomycotina</taxon>
        <taxon>Exobasidiomycetes</taxon>
        <taxon>Tilletiales</taxon>
        <taxon>Tilletiaceae</taxon>
        <taxon>Tilletia</taxon>
    </lineage>
</organism>
<keyword evidence="2" id="KW-0472">Membrane</keyword>
<comment type="caution">
    <text evidence="3">The sequence shown here is derived from an EMBL/GenBank/DDBJ whole genome shotgun (WGS) entry which is preliminary data.</text>
</comment>
<evidence type="ECO:0000313" key="4">
    <source>
        <dbReference type="Proteomes" id="UP001176521"/>
    </source>
</evidence>
<feature type="transmembrane region" description="Helical" evidence="2">
    <location>
        <begin position="100"/>
        <end position="122"/>
    </location>
</feature>
<keyword evidence="2" id="KW-0812">Transmembrane</keyword>
<gene>
    <name evidence="3" type="ORF">OC842_002671</name>
</gene>
<keyword evidence="4" id="KW-1185">Reference proteome</keyword>
<reference evidence="3" key="1">
    <citation type="journal article" date="2023" name="PhytoFront">
        <title>Draft Genome Resources of Seven Strains of Tilletia horrida, Causal Agent of Kernel Smut of Rice.</title>
        <authorList>
            <person name="Khanal S."/>
            <person name="Antony Babu S."/>
            <person name="Zhou X.G."/>
        </authorList>
    </citation>
    <scope>NUCLEOTIDE SEQUENCE</scope>
    <source>
        <strain evidence="3">TX3</strain>
    </source>
</reference>
<feature type="region of interest" description="Disordered" evidence="1">
    <location>
        <begin position="224"/>
        <end position="282"/>
    </location>
</feature>
<feature type="compositionally biased region" description="Low complexity" evidence="1">
    <location>
        <begin position="359"/>
        <end position="371"/>
    </location>
</feature>
<evidence type="ECO:0000256" key="1">
    <source>
        <dbReference type="SAM" id="MobiDB-lite"/>
    </source>
</evidence>
<dbReference type="Proteomes" id="UP001176521">
    <property type="component" value="Unassembled WGS sequence"/>
</dbReference>
<accession>A0AAN6GFH2</accession>
<evidence type="ECO:0000256" key="2">
    <source>
        <dbReference type="SAM" id="Phobius"/>
    </source>
</evidence>
<feature type="transmembrane region" description="Helical" evidence="2">
    <location>
        <begin position="57"/>
        <end position="80"/>
    </location>
</feature>
<feature type="transmembrane region" description="Helical" evidence="2">
    <location>
        <begin position="142"/>
        <end position="163"/>
    </location>
</feature>
<feature type="region of interest" description="Disordered" evidence="1">
    <location>
        <begin position="302"/>
        <end position="380"/>
    </location>
</feature>
<feature type="compositionally biased region" description="Low complexity" evidence="1">
    <location>
        <begin position="320"/>
        <end position="350"/>
    </location>
</feature>
<protein>
    <submittedName>
        <fullName evidence="3">Uncharacterized protein</fullName>
    </submittedName>
</protein>
<dbReference type="AlphaFoldDB" id="A0AAN6GFH2"/>
<evidence type="ECO:0000313" key="3">
    <source>
        <dbReference type="EMBL" id="KAK0534331.1"/>
    </source>
</evidence>
<name>A0AAN6GFH2_9BASI</name>
<proteinExistence type="predicted"/>
<dbReference type="EMBL" id="JAPDMQ010000118">
    <property type="protein sequence ID" value="KAK0534331.1"/>
    <property type="molecule type" value="Genomic_DNA"/>
</dbReference>
<sequence length="440" mass="46239">MLHILAPYILADLGLGALKLVFAAIQAGLVFTRLPSASSAAAPGPDAGPQPNQATAVVIPAIYAACAIAQIVLALVWGWIHLVELRKGELSVGAWRSAQVLFWAVVGVTGLMLVAGVVTIGYNYSDQNHWFTNGSRAFNTPFTITFIIFAGISIVHLFVLLLYKKRVLSQGPRPKGRIGNDYERVGAEFSHSIRRAQRVQDSAGGEHDDAEHLPEMTERLPVAGAEAGGNAPSSPRHTRFQTPSFSSSSGTPLAAHSQQASGHSGLRRQFSSSGYADYEDEEGDAEDHAAFYGRHNRYSSGGMSGMLQPPLAHAQQPTFGSGAAGASDGAEPVGFPSPLHSAAPSHSHPAGPRQPYGFHSQQASVVSSHSATAPVPTSPIRPAAGAGIIAHGHDSSFAAGTHADTMHQPVMPNYTGTTALPAYSERGFNGSYAVYQPGQI</sequence>
<keyword evidence="2" id="KW-1133">Transmembrane helix</keyword>
<feature type="compositionally biased region" description="Polar residues" evidence="1">
    <location>
        <begin position="231"/>
        <end position="262"/>
    </location>
</feature>